<accession>A0ABQ3CBL7</accession>
<reference evidence="3" key="1">
    <citation type="journal article" date="2019" name="Int. J. Syst. Evol. Microbiol.">
        <title>The Global Catalogue of Microorganisms (GCM) 10K type strain sequencing project: providing services to taxonomists for standard genome sequencing and annotation.</title>
        <authorList>
            <consortium name="The Broad Institute Genomics Platform"/>
            <consortium name="The Broad Institute Genome Sequencing Center for Infectious Disease"/>
            <person name="Wu L."/>
            <person name="Ma J."/>
        </authorList>
    </citation>
    <scope>NUCLEOTIDE SEQUENCE [LARGE SCALE GENOMIC DNA]</scope>
    <source>
        <strain evidence="3">JCM 4602</strain>
    </source>
</reference>
<evidence type="ECO:0000313" key="2">
    <source>
        <dbReference type="EMBL" id="GGZ83159.1"/>
    </source>
</evidence>
<protein>
    <recommendedName>
        <fullName evidence="4">Integral membrane protein</fullName>
    </recommendedName>
</protein>
<organism evidence="2 3">
    <name type="scientific">Streptomyces rubiginosohelvolus</name>
    <dbReference type="NCBI Taxonomy" id="67362"/>
    <lineage>
        <taxon>Bacteria</taxon>
        <taxon>Bacillati</taxon>
        <taxon>Actinomycetota</taxon>
        <taxon>Actinomycetes</taxon>
        <taxon>Kitasatosporales</taxon>
        <taxon>Streptomycetaceae</taxon>
        <taxon>Streptomyces</taxon>
    </lineage>
</organism>
<name>A0ABQ3CBL7_9ACTN</name>
<keyword evidence="1" id="KW-0472">Membrane</keyword>
<evidence type="ECO:0000313" key="3">
    <source>
        <dbReference type="Proteomes" id="UP000624183"/>
    </source>
</evidence>
<dbReference type="EMBL" id="BMUW01000030">
    <property type="protein sequence ID" value="GGZ83159.1"/>
    <property type="molecule type" value="Genomic_DNA"/>
</dbReference>
<feature type="transmembrane region" description="Helical" evidence="1">
    <location>
        <begin position="37"/>
        <end position="58"/>
    </location>
</feature>
<evidence type="ECO:0008006" key="4">
    <source>
        <dbReference type="Google" id="ProtNLM"/>
    </source>
</evidence>
<keyword evidence="1" id="KW-1133">Transmembrane helix</keyword>
<gene>
    <name evidence="2" type="ORF">GCM10010328_66910</name>
</gene>
<proteinExistence type="predicted"/>
<comment type="caution">
    <text evidence="2">The sequence shown here is derived from an EMBL/GenBank/DDBJ whole genome shotgun (WGS) entry which is preliminary data.</text>
</comment>
<dbReference type="Proteomes" id="UP000624183">
    <property type="component" value="Unassembled WGS sequence"/>
</dbReference>
<keyword evidence="1" id="KW-0812">Transmembrane</keyword>
<sequence length="68" mass="7564">MPRVSLGFPVLITVAITGGIAARLFWNATANHQEPPIWVPILVGFLVITVGLAFKVQVDRRVRRGRDR</sequence>
<keyword evidence="3" id="KW-1185">Reference proteome</keyword>
<evidence type="ECO:0000256" key="1">
    <source>
        <dbReference type="SAM" id="Phobius"/>
    </source>
</evidence>